<dbReference type="GO" id="GO:0032981">
    <property type="term" value="P:mitochondrial respiratory chain complex I assembly"/>
    <property type="evidence" value="ECO:0007669"/>
    <property type="project" value="TreeGrafter"/>
</dbReference>
<dbReference type="PANTHER" id="PTHR13847:SF287">
    <property type="entry name" value="FAD-DEPENDENT OXIDOREDUCTASE DOMAIN-CONTAINING PROTEIN 1"/>
    <property type="match status" value="1"/>
</dbReference>
<dbReference type="Pfam" id="PF01266">
    <property type="entry name" value="DAO"/>
    <property type="match status" value="1"/>
</dbReference>
<evidence type="ECO:0000313" key="5">
    <source>
        <dbReference type="Proteomes" id="UP000593880"/>
    </source>
</evidence>
<reference evidence="4 5" key="2">
    <citation type="submission" date="2018-06" db="EMBL/GenBank/DDBJ databases">
        <title>Comparative genomics of rhizobia nodulating Arachis hypogaea in China.</title>
        <authorList>
            <person name="Li Y."/>
        </authorList>
    </citation>
    <scope>NUCLEOTIDE SEQUENCE [LARGE SCALE GENOMIC DNA]</scope>
    <source>
        <strain evidence="4 5">CCBAU 51658</strain>
        <plasmid evidence="4 5">unnamed</plasmid>
    </source>
</reference>
<dbReference type="EMBL" id="BMHC01000010">
    <property type="protein sequence ID" value="GGI27532.1"/>
    <property type="molecule type" value="Genomic_DNA"/>
</dbReference>
<keyword evidence="1" id="KW-0560">Oxidoreductase</keyword>
<reference evidence="3" key="1">
    <citation type="journal article" date="2014" name="Int. J. Syst. Evol. Microbiol.">
        <title>Complete genome sequence of Corynebacterium casei LMG S-19264T (=DSM 44701T), isolated from a smear-ripened cheese.</title>
        <authorList>
            <consortium name="US DOE Joint Genome Institute (JGI-PGF)"/>
            <person name="Walter F."/>
            <person name="Albersmeier A."/>
            <person name="Kalinowski J."/>
            <person name="Ruckert C."/>
        </authorList>
    </citation>
    <scope>NUCLEOTIDE SEQUENCE</scope>
    <source>
        <strain evidence="3">CGMCC 1.15034</strain>
    </source>
</reference>
<dbReference type="PANTHER" id="PTHR13847">
    <property type="entry name" value="SARCOSINE DEHYDROGENASE-RELATED"/>
    <property type="match status" value="1"/>
</dbReference>
<dbReference type="GO" id="GO:0016491">
    <property type="term" value="F:oxidoreductase activity"/>
    <property type="evidence" value="ECO:0007669"/>
    <property type="project" value="UniProtKB-KW"/>
</dbReference>
<dbReference type="AlphaFoldDB" id="A0A410VJ48"/>
<dbReference type="GO" id="GO:0005737">
    <property type="term" value="C:cytoplasm"/>
    <property type="evidence" value="ECO:0007669"/>
    <property type="project" value="TreeGrafter"/>
</dbReference>
<feature type="domain" description="FAD dependent oxidoreductase" evidence="2">
    <location>
        <begin position="4"/>
        <end position="356"/>
    </location>
</feature>
<dbReference type="Gene3D" id="3.30.9.10">
    <property type="entry name" value="D-Amino Acid Oxidase, subunit A, domain 2"/>
    <property type="match status" value="1"/>
</dbReference>
<proteinExistence type="predicted"/>
<name>A0A410VJ48_9BRAD</name>
<evidence type="ECO:0000313" key="4">
    <source>
        <dbReference type="EMBL" id="QOZ64216.1"/>
    </source>
</evidence>
<protein>
    <submittedName>
        <fullName evidence="4">FAD-binding oxidoreductase</fullName>
    </submittedName>
    <submittedName>
        <fullName evidence="3">FAD-dependent oxidoreductase</fullName>
    </submittedName>
</protein>
<geneLocation type="plasmid" evidence="4 5">
    <name>unnamed</name>
</geneLocation>
<accession>A0A410VJ48</accession>
<evidence type="ECO:0000256" key="1">
    <source>
        <dbReference type="ARBA" id="ARBA00023002"/>
    </source>
</evidence>
<evidence type="ECO:0000259" key="2">
    <source>
        <dbReference type="Pfam" id="PF01266"/>
    </source>
</evidence>
<gene>
    <name evidence="3" type="ORF">GCM10010987_44860</name>
    <name evidence="4" type="ORF">XH86_35945</name>
</gene>
<dbReference type="EMBL" id="CP030058">
    <property type="protein sequence ID" value="QOZ64216.1"/>
    <property type="molecule type" value="Genomic_DNA"/>
</dbReference>
<dbReference type="InterPro" id="IPR036188">
    <property type="entry name" value="FAD/NAD-bd_sf"/>
</dbReference>
<reference evidence="3" key="3">
    <citation type="submission" date="2022-12" db="EMBL/GenBank/DDBJ databases">
        <authorList>
            <person name="Sun Q."/>
            <person name="Zhou Y."/>
        </authorList>
    </citation>
    <scope>NUCLEOTIDE SEQUENCE</scope>
    <source>
        <strain evidence="3">CGMCC 1.15034</strain>
    </source>
</reference>
<dbReference type="Proteomes" id="UP000593880">
    <property type="component" value="Plasmid unnamed"/>
</dbReference>
<dbReference type="Gene3D" id="3.50.50.60">
    <property type="entry name" value="FAD/NAD(P)-binding domain"/>
    <property type="match status" value="1"/>
</dbReference>
<dbReference type="InterPro" id="IPR006076">
    <property type="entry name" value="FAD-dep_OxRdtase"/>
</dbReference>
<dbReference type="OrthoDB" id="9806452at2"/>
<evidence type="ECO:0000313" key="6">
    <source>
        <dbReference type="Proteomes" id="UP000625079"/>
    </source>
</evidence>
<keyword evidence="4" id="KW-0614">Plasmid</keyword>
<dbReference type="SUPFAM" id="SSF51905">
    <property type="entry name" value="FAD/NAD(P)-binding domain"/>
    <property type="match status" value="1"/>
</dbReference>
<dbReference type="Proteomes" id="UP000625079">
    <property type="component" value="Unassembled WGS sequence"/>
</dbReference>
<dbReference type="RefSeq" id="WP_128955182.1">
    <property type="nucleotide sequence ID" value="NZ_BMHC01000010.1"/>
</dbReference>
<keyword evidence="5" id="KW-1185">Reference proteome</keyword>
<evidence type="ECO:0000313" key="3">
    <source>
        <dbReference type="EMBL" id="GGI27532.1"/>
    </source>
</evidence>
<sequence>MKYDVAIIGGGAIGSAAAYFLKLMAPASDVIVIERDPTYAIASTPRASGGVRRLFALSENIQLSNFSIPFFESFPKTMAIEGVDAEIGFKKNGYLFIVPLSATGMLRQNYDAQRDQGCNVVWLTPDGLKEKFPSMNVSDLGAGVHSPDDGWLDPHSVLMGFRKKSQSLGVKYLADDVVGMDRAAHAVTHARVASGAQIEADQFINCAGAWAKEICKQLGFDVPITPLRRFEHYFETQEPIEPLPYLKDPERLAFRPEGAGYSGGVPTLAEPRGYNFEVDYDYFESVVWPALAHRFPQFERTKCRSTLPGLYDQNDFDGNVIIGPGADGLGNFHMLAGFSGHGLMHAPGCGLAISELILKGRYETLDLTRFGWQRLIDDAPLPERGII</sequence>
<organism evidence="3 6">
    <name type="scientific">Bradyrhizobium guangdongense</name>
    <dbReference type="NCBI Taxonomy" id="1325090"/>
    <lineage>
        <taxon>Bacteria</taxon>
        <taxon>Pseudomonadati</taxon>
        <taxon>Pseudomonadota</taxon>
        <taxon>Alphaproteobacteria</taxon>
        <taxon>Hyphomicrobiales</taxon>
        <taxon>Nitrobacteraceae</taxon>
        <taxon>Bradyrhizobium</taxon>
    </lineage>
</organism>